<organism evidence="2">
    <name type="scientific">Tanacetum cinerariifolium</name>
    <name type="common">Dalmatian daisy</name>
    <name type="synonym">Chrysanthemum cinerariifolium</name>
    <dbReference type="NCBI Taxonomy" id="118510"/>
    <lineage>
        <taxon>Eukaryota</taxon>
        <taxon>Viridiplantae</taxon>
        <taxon>Streptophyta</taxon>
        <taxon>Embryophyta</taxon>
        <taxon>Tracheophyta</taxon>
        <taxon>Spermatophyta</taxon>
        <taxon>Magnoliopsida</taxon>
        <taxon>eudicotyledons</taxon>
        <taxon>Gunneridae</taxon>
        <taxon>Pentapetalae</taxon>
        <taxon>asterids</taxon>
        <taxon>campanulids</taxon>
        <taxon>Asterales</taxon>
        <taxon>Asteraceae</taxon>
        <taxon>Asteroideae</taxon>
        <taxon>Anthemideae</taxon>
        <taxon>Anthemidinae</taxon>
        <taxon>Tanacetum</taxon>
    </lineage>
</organism>
<evidence type="ECO:0000313" key="2">
    <source>
        <dbReference type="EMBL" id="GEU37936.1"/>
    </source>
</evidence>
<evidence type="ECO:0008006" key="3">
    <source>
        <dbReference type="Google" id="ProtNLM"/>
    </source>
</evidence>
<feature type="compositionally biased region" description="Basic and acidic residues" evidence="1">
    <location>
        <begin position="203"/>
        <end position="215"/>
    </location>
</feature>
<gene>
    <name evidence="2" type="ORF">Tci_009914</name>
</gene>
<dbReference type="EMBL" id="BKCJ010000992">
    <property type="protein sequence ID" value="GEU37936.1"/>
    <property type="molecule type" value="Genomic_DNA"/>
</dbReference>
<dbReference type="AlphaFoldDB" id="A0A6L2JLU2"/>
<evidence type="ECO:0000256" key="1">
    <source>
        <dbReference type="SAM" id="MobiDB-lite"/>
    </source>
</evidence>
<reference evidence="2" key="1">
    <citation type="journal article" date="2019" name="Sci. Rep.">
        <title>Draft genome of Tanacetum cinerariifolium, the natural source of mosquito coil.</title>
        <authorList>
            <person name="Yamashiro T."/>
            <person name="Shiraishi A."/>
            <person name="Satake H."/>
            <person name="Nakayama K."/>
        </authorList>
    </citation>
    <scope>NUCLEOTIDE SEQUENCE</scope>
</reference>
<feature type="region of interest" description="Disordered" evidence="1">
    <location>
        <begin position="188"/>
        <end position="215"/>
    </location>
</feature>
<comment type="caution">
    <text evidence="2">The sequence shown here is derived from an EMBL/GenBank/DDBJ whole genome shotgun (WGS) entry which is preliminary data.</text>
</comment>
<sequence>MIANPNAPDTPGIDGVRPTRPARVMETYVIVSKEKKKKIDGEVEDVLIILTGIDYDIYSTVDACYNAMQMWKAIERLRQCDINVQDLETNLFWEFGKFTSQDGETLYSYNSRTQVVQHTWIQCFKCKEFGLVAKECKKAKRELKARYMHMEKIQKVISDAADNSGPIFDTEPLEKVHNTDDNYNVFENERQHPEQPKFINDSHVMEKDDRNISPN</sequence>
<proteinExistence type="predicted"/>
<name>A0A6L2JLU2_TANCI</name>
<protein>
    <recommendedName>
        <fullName evidence="3">CCHC-type domain-containing protein</fullName>
    </recommendedName>
</protein>
<accession>A0A6L2JLU2</accession>